<organism evidence="2 3">
    <name type="scientific">Mycobacterium tuberculosis</name>
    <dbReference type="NCBI Taxonomy" id="1773"/>
    <lineage>
        <taxon>Bacteria</taxon>
        <taxon>Bacillati</taxon>
        <taxon>Actinomycetota</taxon>
        <taxon>Actinomycetes</taxon>
        <taxon>Mycobacteriales</taxon>
        <taxon>Mycobacteriaceae</taxon>
        <taxon>Mycobacterium</taxon>
        <taxon>Mycobacterium tuberculosis complex</taxon>
    </lineage>
</organism>
<evidence type="ECO:0000256" key="1">
    <source>
        <dbReference type="SAM" id="MobiDB-lite"/>
    </source>
</evidence>
<evidence type="ECO:0000313" key="3">
    <source>
        <dbReference type="Proteomes" id="UP000039021"/>
    </source>
</evidence>
<gene>
    <name evidence="2" type="ORF">ERS007739_05185</name>
</gene>
<sequence length="48" mass="5017">MTTGSVAGPSMNSRSVSSPTNRSNVRANELVAAATFLSNCALSRSMRK</sequence>
<comment type="caution">
    <text evidence="2">The sequence shown here is derived from an EMBL/GenBank/DDBJ whole genome shotgun (WGS) entry which is preliminary data.</text>
</comment>
<proteinExistence type="predicted"/>
<name>A0A916LGP9_MYCTX</name>
<dbReference type="EMBL" id="CSBK01003858">
    <property type="protein sequence ID" value="CPB31404.1"/>
    <property type="molecule type" value="Genomic_DNA"/>
</dbReference>
<protein>
    <submittedName>
        <fullName evidence="2">Uncharacterized protein</fullName>
    </submittedName>
</protein>
<accession>A0A916LGP9</accession>
<evidence type="ECO:0000313" key="2">
    <source>
        <dbReference type="EMBL" id="CPB31404.1"/>
    </source>
</evidence>
<dbReference type="AlphaFoldDB" id="A0A916LGP9"/>
<reference evidence="3" key="1">
    <citation type="submission" date="2015-03" db="EMBL/GenBank/DDBJ databases">
        <authorList>
            <consortium name="Pathogen Informatics"/>
        </authorList>
    </citation>
    <scope>NUCLEOTIDE SEQUENCE [LARGE SCALE GENOMIC DNA]</scope>
    <source>
        <strain evidence="3">N09902308</strain>
    </source>
</reference>
<feature type="region of interest" description="Disordered" evidence="1">
    <location>
        <begin position="1"/>
        <end position="23"/>
    </location>
</feature>
<dbReference type="Proteomes" id="UP000039021">
    <property type="component" value="Unassembled WGS sequence"/>
</dbReference>